<evidence type="ECO:0000259" key="2">
    <source>
        <dbReference type="PROSITE" id="PS51674"/>
    </source>
</evidence>
<dbReference type="Pfam" id="PF02467">
    <property type="entry name" value="Whib"/>
    <property type="match status" value="1"/>
</dbReference>
<dbReference type="EMBL" id="JYNU01000057">
    <property type="protein sequence ID" value="KMO69342.1"/>
    <property type="molecule type" value="Genomic_DNA"/>
</dbReference>
<gene>
    <name evidence="3" type="primary">whiB6_2</name>
    <name evidence="3" type="ORF">MOBUDSM44075_04768</name>
</gene>
<dbReference type="AlphaFoldDB" id="A0A0J6VIB9"/>
<organism evidence="3 4">
    <name type="scientific">Mycolicibacterium obuense</name>
    <dbReference type="NCBI Taxonomy" id="1807"/>
    <lineage>
        <taxon>Bacteria</taxon>
        <taxon>Bacillati</taxon>
        <taxon>Actinomycetota</taxon>
        <taxon>Actinomycetes</taxon>
        <taxon>Mycobacteriales</taxon>
        <taxon>Mycobacteriaceae</taxon>
        <taxon>Mycolicibacterium</taxon>
    </lineage>
</organism>
<accession>A0A0J6VIB9</accession>
<dbReference type="Proteomes" id="UP000036313">
    <property type="component" value="Unassembled WGS sequence"/>
</dbReference>
<feature type="domain" description="4Fe-4S Wbl-type" evidence="2">
    <location>
        <begin position="60"/>
        <end position="113"/>
    </location>
</feature>
<evidence type="ECO:0000313" key="4">
    <source>
        <dbReference type="Proteomes" id="UP000036313"/>
    </source>
</evidence>
<comment type="caution">
    <text evidence="3">The sequence shown here is derived from an EMBL/GenBank/DDBJ whole genome shotgun (WGS) entry which is preliminary data.</text>
</comment>
<proteinExistence type="predicted"/>
<evidence type="ECO:0000313" key="3">
    <source>
        <dbReference type="EMBL" id="KMO69342.1"/>
    </source>
</evidence>
<protein>
    <submittedName>
        <fullName evidence="3">Putative transcriptional regulator WhiB6</fullName>
    </submittedName>
</protein>
<feature type="region of interest" description="Disordered" evidence="1">
    <location>
        <begin position="41"/>
        <end position="60"/>
    </location>
</feature>
<name>A0A0J6VIB9_9MYCO</name>
<sequence>MDIYRHNGVGAGLTAIVSKHKLLQRYGLSVSFPSIAADAPPRHKELPMTATPWDEGPIGECTRDPDRWTTTADDEAKAICRSCPRRWLCAKEACESPRAEGLWAGIYVPEAGRGRTFALRQLKSLAELNGHPVGERRVYYADIA</sequence>
<reference evidence="3 4" key="1">
    <citation type="journal article" date="2015" name="Genome Biol. Evol.">
        <title>Characterization of Three Mycobacterium spp. with Potential Use in Bioremediation by Genome Sequencing and Comparative Genomics.</title>
        <authorList>
            <person name="Das S."/>
            <person name="Pettersson B.M."/>
            <person name="Behra P.R."/>
            <person name="Ramesh M."/>
            <person name="Dasgupta S."/>
            <person name="Bhattacharya A."/>
            <person name="Kirsebom L.A."/>
        </authorList>
    </citation>
    <scope>NUCLEOTIDE SEQUENCE [LARGE SCALE GENOMIC DNA]</scope>
    <source>
        <strain evidence="3 4">DSM 44075</strain>
    </source>
</reference>
<dbReference type="InterPro" id="IPR034768">
    <property type="entry name" value="4FE4S_WBL"/>
</dbReference>
<dbReference type="PROSITE" id="PS51674">
    <property type="entry name" value="4FE4S_WBL"/>
    <property type="match status" value="1"/>
</dbReference>
<dbReference type="PATRIC" id="fig|1807.14.peg.4802"/>
<evidence type="ECO:0000256" key="1">
    <source>
        <dbReference type="SAM" id="MobiDB-lite"/>
    </source>
</evidence>